<dbReference type="STRING" id="983917.RGE_04090"/>
<evidence type="ECO:0000313" key="11">
    <source>
        <dbReference type="Proteomes" id="UP000007883"/>
    </source>
</evidence>
<protein>
    <submittedName>
        <fullName evidence="10">Polysaccharide chain length determinant protein, PEP-CTERM locus subfamily</fullName>
    </submittedName>
</protein>
<evidence type="ECO:0000256" key="4">
    <source>
        <dbReference type="ARBA" id="ARBA00022989"/>
    </source>
</evidence>
<proteinExistence type="predicted"/>
<evidence type="ECO:0000259" key="9">
    <source>
        <dbReference type="Pfam" id="PF13807"/>
    </source>
</evidence>
<feature type="domain" description="Polysaccharide chain length determinant N-terminal" evidence="8">
    <location>
        <begin position="11"/>
        <end position="93"/>
    </location>
</feature>
<feature type="coiled-coil region" evidence="6">
    <location>
        <begin position="292"/>
        <end position="398"/>
    </location>
</feature>
<accession>I0HL67</accession>
<dbReference type="Pfam" id="PF02706">
    <property type="entry name" value="Wzz"/>
    <property type="match status" value="1"/>
</dbReference>
<reference evidence="10 11" key="1">
    <citation type="journal article" date="2012" name="J. Bacteriol.">
        <title>Complete genome sequence of phototrophic betaproteobacterium Rubrivivax gelatinosus IL144.</title>
        <authorList>
            <person name="Nagashima S."/>
            <person name="Kamimura A."/>
            <person name="Shimizu T."/>
            <person name="Nakamura-isaki S."/>
            <person name="Aono E."/>
            <person name="Sakamoto K."/>
            <person name="Ichikawa N."/>
            <person name="Nakazawa H."/>
            <person name="Sekine M."/>
            <person name="Yamazaki S."/>
            <person name="Fujita N."/>
            <person name="Shimada K."/>
            <person name="Hanada S."/>
            <person name="Nagashima K.V.P."/>
        </authorList>
    </citation>
    <scope>NUCLEOTIDE SEQUENCE [LARGE SCALE GENOMIC DNA]</scope>
    <source>
        <strain evidence="11">NBRC 100245 / IL144</strain>
    </source>
</reference>
<feature type="transmembrane region" description="Helical" evidence="7">
    <location>
        <begin position="435"/>
        <end position="457"/>
    </location>
</feature>
<evidence type="ECO:0000256" key="1">
    <source>
        <dbReference type="ARBA" id="ARBA00004651"/>
    </source>
</evidence>
<feature type="domain" description="Tyrosine-protein kinase G-rich" evidence="9">
    <location>
        <begin position="375"/>
        <end position="455"/>
    </location>
</feature>
<keyword evidence="2" id="KW-1003">Cell membrane</keyword>
<dbReference type="InterPro" id="IPR032807">
    <property type="entry name" value="GNVR"/>
</dbReference>
<keyword evidence="5 7" id="KW-0472">Membrane</keyword>
<gene>
    <name evidence="10" type="ordered locus">RGE_04090</name>
</gene>
<evidence type="ECO:0000313" key="10">
    <source>
        <dbReference type="EMBL" id="BAL93754.1"/>
    </source>
</evidence>
<organism evidence="10 11">
    <name type="scientific">Rubrivivax gelatinosus (strain NBRC 100245 / IL144)</name>
    <dbReference type="NCBI Taxonomy" id="983917"/>
    <lineage>
        <taxon>Bacteria</taxon>
        <taxon>Pseudomonadati</taxon>
        <taxon>Pseudomonadota</taxon>
        <taxon>Betaproteobacteria</taxon>
        <taxon>Burkholderiales</taxon>
        <taxon>Sphaerotilaceae</taxon>
        <taxon>Rubrivivax</taxon>
    </lineage>
</organism>
<dbReference type="eggNOG" id="COG3206">
    <property type="taxonomic scope" value="Bacteria"/>
</dbReference>
<dbReference type="InterPro" id="IPR014345">
    <property type="entry name" value="XrtA_polysacc_chain"/>
</dbReference>
<feature type="transmembrane region" description="Helical" evidence="7">
    <location>
        <begin position="20"/>
        <end position="40"/>
    </location>
</feature>
<evidence type="ECO:0000256" key="5">
    <source>
        <dbReference type="ARBA" id="ARBA00023136"/>
    </source>
</evidence>
<dbReference type="GO" id="GO:0004713">
    <property type="term" value="F:protein tyrosine kinase activity"/>
    <property type="evidence" value="ECO:0007669"/>
    <property type="project" value="TreeGrafter"/>
</dbReference>
<dbReference type="PANTHER" id="PTHR32309:SF13">
    <property type="entry name" value="FERRIC ENTEROBACTIN TRANSPORT PROTEIN FEPE"/>
    <property type="match status" value="1"/>
</dbReference>
<evidence type="ECO:0000256" key="6">
    <source>
        <dbReference type="SAM" id="Coils"/>
    </source>
</evidence>
<dbReference type="Proteomes" id="UP000007883">
    <property type="component" value="Chromosome"/>
</dbReference>
<sequence length="528" mass="58019">MQELVRQALAILRGIWNYRWQGLIAAWVVGLVAAVVVFRIPDQYEASARIYVDTQSILKPLMSGLTVQPNVEQQISMLSRTLISRPNIEKLIRMADLDLSEGSAVEQEDLIQRLTKDIQIRNTGRDNLYSLVYRDRESEKAKRVIQSLVSIFVESSLGASRKDTDSAKTFLNDQIKQYEQKLEEAEARLKEFKLRNIEMQPDDGKSATSRLSEASAALQQAQLELREAENARDAVKAQLAEEKRNAEAGTGHAAADDAALGISTPELDARIDAQKRNLDTLQQRFTDQHPEVIITKRLIRELEEQKKKEMAELRKSAQAAAAVNPAAGGNVAVQELSRMLAAAEVQVASLRTRVGEFQGRLAQARSGLKLAPQIEAEAAQLNRDYDVYKKNYEDLVARRQSAIMSGELEVASGVADFRLIDPPRVAPEPVAPNRLLLLLGALGVALAAGLGVAFAGSQLRPVYNDAIELRTKTGLPLLGVVSMVLSDEDRRRERKMTLRFLGASGGLVGLYALGIVAVALLAQRAAAA</sequence>
<keyword evidence="4 7" id="KW-1133">Transmembrane helix</keyword>
<dbReference type="Pfam" id="PF13807">
    <property type="entry name" value="GNVR"/>
    <property type="match status" value="1"/>
</dbReference>
<evidence type="ECO:0000256" key="2">
    <source>
        <dbReference type="ARBA" id="ARBA00022475"/>
    </source>
</evidence>
<keyword evidence="3 7" id="KW-0812">Transmembrane</keyword>
<dbReference type="HOGENOM" id="CLU_009912_5_1_4"/>
<dbReference type="InterPro" id="IPR050445">
    <property type="entry name" value="Bact_polysacc_biosynth/exp"/>
</dbReference>
<comment type="subcellular location">
    <subcellularLocation>
        <location evidence="1">Cell membrane</location>
        <topology evidence="1">Multi-pass membrane protein</topology>
    </subcellularLocation>
</comment>
<dbReference type="PANTHER" id="PTHR32309">
    <property type="entry name" value="TYROSINE-PROTEIN KINASE"/>
    <property type="match status" value="1"/>
</dbReference>
<evidence type="ECO:0000256" key="3">
    <source>
        <dbReference type="ARBA" id="ARBA00022692"/>
    </source>
</evidence>
<dbReference type="PATRIC" id="fig|983917.3.peg.402"/>
<dbReference type="AlphaFoldDB" id="I0HL67"/>
<feature type="transmembrane region" description="Helical" evidence="7">
    <location>
        <begin position="498"/>
        <end position="522"/>
    </location>
</feature>
<keyword evidence="6" id="KW-0175">Coiled coil</keyword>
<evidence type="ECO:0000259" key="8">
    <source>
        <dbReference type="Pfam" id="PF02706"/>
    </source>
</evidence>
<dbReference type="GO" id="GO:0005886">
    <property type="term" value="C:plasma membrane"/>
    <property type="evidence" value="ECO:0007669"/>
    <property type="project" value="UniProtKB-SubCell"/>
</dbReference>
<dbReference type="InterPro" id="IPR003856">
    <property type="entry name" value="LPS_length_determ_N"/>
</dbReference>
<evidence type="ECO:0000256" key="7">
    <source>
        <dbReference type="SAM" id="Phobius"/>
    </source>
</evidence>
<dbReference type="KEGG" id="rge:RGE_04090"/>
<dbReference type="NCBIfam" id="TIGR03007">
    <property type="entry name" value="pepcterm_ChnLen"/>
    <property type="match status" value="1"/>
</dbReference>
<dbReference type="EMBL" id="AP012320">
    <property type="protein sequence ID" value="BAL93754.1"/>
    <property type="molecule type" value="Genomic_DNA"/>
</dbReference>
<name>I0HL67_RUBGI</name>
<dbReference type="RefSeq" id="WP_014426630.1">
    <property type="nucleotide sequence ID" value="NC_017075.1"/>
</dbReference>
<keyword evidence="11" id="KW-1185">Reference proteome</keyword>
<feature type="coiled-coil region" evidence="6">
    <location>
        <begin position="161"/>
        <end position="245"/>
    </location>
</feature>